<dbReference type="InterPro" id="IPR058664">
    <property type="entry name" value="ARB_00930-like_C"/>
</dbReference>
<feature type="domain" description="Beta-lactamase-related" evidence="2">
    <location>
        <begin position="119"/>
        <end position="387"/>
    </location>
</feature>
<evidence type="ECO:0008006" key="6">
    <source>
        <dbReference type="Google" id="ProtNLM"/>
    </source>
</evidence>
<gene>
    <name evidence="4" type="ORF">LTR97_010014</name>
</gene>
<evidence type="ECO:0000259" key="3">
    <source>
        <dbReference type="Pfam" id="PF26335"/>
    </source>
</evidence>
<accession>A0AAN7VMG7</accession>
<dbReference type="AlphaFoldDB" id="A0AAN7VMG7"/>
<dbReference type="SUPFAM" id="SSF56601">
    <property type="entry name" value="beta-lactamase/transpeptidase-like"/>
    <property type="match status" value="1"/>
</dbReference>
<sequence>MKLVGVVALGAGLVSTISAQASTYHPCPLLGPFVPPPRIDPASPSLQSAMGDFQSYIESYIKAGDGDFGLIKPNTTNFNIALFAGSKYVAGDDAPPYFFNFSHTPTGMNNASIDIGSQVDMPYPIGDVTQLFTVYTLLAELGDDVWDEPIGPYLDIPAADARRGGINSSINPVDWQGITLGALAGHMAGIVRDSRTCRVDEACDQDLFFGHMQQEPRVYLPDTTPIYSNAAFQVLAFALEWSSGGSYDNTLIKPLGLDKTGLLAHPGLPAFNIANSSSVGEPVALGLYSSIRDLSKLGRSILTSSLLTRAQTRRWLKPISSTSNLRNSVGRPWEIYHYSKTPTNPIIDIYTKLGTIGNYSSYFGLVPAYDIGFAILAQDDTGAPDLNAYADMALVALGALDKLARAQANDSLVGTFTRLGEDITVQLTGDDAGLAVTKWFNGDRDVLGTVAHEAGIASVENIDLRLYPKSRPDLLKWSTSQLFQGVLQDKSALVDAGTPTCISWKTVGLLPLKDFRFEMDGDGKAQSLFYAGLKFERKPVA</sequence>
<evidence type="ECO:0000313" key="4">
    <source>
        <dbReference type="EMBL" id="KAK5693445.1"/>
    </source>
</evidence>
<evidence type="ECO:0000259" key="2">
    <source>
        <dbReference type="Pfam" id="PF00144"/>
    </source>
</evidence>
<proteinExistence type="predicted"/>
<dbReference type="InterPro" id="IPR051478">
    <property type="entry name" value="Beta-lactamase-like_AB/R"/>
</dbReference>
<dbReference type="EMBL" id="JAVRQU010000017">
    <property type="protein sequence ID" value="KAK5693445.1"/>
    <property type="molecule type" value="Genomic_DNA"/>
</dbReference>
<dbReference type="Pfam" id="PF00144">
    <property type="entry name" value="Beta-lactamase"/>
    <property type="match status" value="1"/>
</dbReference>
<dbReference type="InterPro" id="IPR001466">
    <property type="entry name" value="Beta-lactam-related"/>
</dbReference>
<dbReference type="PANTHER" id="PTHR22935:SF97">
    <property type="entry name" value="BETA-LACTAMASE-RELATED DOMAIN-CONTAINING PROTEIN"/>
    <property type="match status" value="1"/>
</dbReference>
<keyword evidence="1" id="KW-0732">Signal</keyword>
<dbReference type="Proteomes" id="UP001310594">
    <property type="component" value="Unassembled WGS sequence"/>
</dbReference>
<feature type="chain" id="PRO_5042831045" description="Beta-lactamase-related domain-containing protein" evidence="1">
    <location>
        <begin position="20"/>
        <end position="541"/>
    </location>
</feature>
<name>A0AAN7VMG7_9PEZI</name>
<dbReference type="PANTHER" id="PTHR22935">
    <property type="entry name" value="PENICILLIN-BINDING PROTEIN"/>
    <property type="match status" value="1"/>
</dbReference>
<reference evidence="4" key="1">
    <citation type="submission" date="2023-08" db="EMBL/GenBank/DDBJ databases">
        <title>Black Yeasts Isolated from many extreme environments.</title>
        <authorList>
            <person name="Coleine C."/>
            <person name="Stajich J.E."/>
            <person name="Selbmann L."/>
        </authorList>
    </citation>
    <scope>NUCLEOTIDE SEQUENCE</scope>
    <source>
        <strain evidence="4">CCFEE 5810</strain>
    </source>
</reference>
<organism evidence="4 5">
    <name type="scientific">Elasticomyces elasticus</name>
    <dbReference type="NCBI Taxonomy" id="574655"/>
    <lineage>
        <taxon>Eukaryota</taxon>
        <taxon>Fungi</taxon>
        <taxon>Dikarya</taxon>
        <taxon>Ascomycota</taxon>
        <taxon>Pezizomycotina</taxon>
        <taxon>Dothideomycetes</taxon>
        <taxon>Dothideomycetidae</taxon>
        <taxon>Mycosphaerellales</taxon>
        <taxon>Teratosphaeriaceae</taxon>
        <taxon>Elasticomyces</taxon>
    </lineage>
</organism>
<feature type="domain" description="Beta-lactamase-like ARB-00930-like C-terminal" evidence="3">
    <location>
        <begin position="404"/>
        <end position="533"/>
    </location>
</feature>
<dbReference type="Gene3D" id="3.40.710.10">
    <property type="entry name" value="DD-peptidase/beta-lactamase superfamily"/>
    <property type="match status" value="1"/>
</dbReference>
<evidence type="ECO:0000313" key="5">
    <source>
        <dbReference type="Proteomes" id="UP001310594"/>
    </source>
</evidence>
<dbReference type="InterPro" id="IPR012338">
    <property type="entry name" value="Beta-lactam/transpept-like"/>
</dbReference>
<feature type="signal peptide" evidence="1">
    <location>
        <begin position="1"/>
        <end position="19"/>
    </location>
</feature>
<protein>
    <recommendedName>
        <fullName evidence="6">Beta-lactamase-related domain-containing protein</fullName>
    </recommendedName>
</protein>
<dbReference type="Pfam" id="PF26335">
    <property type="entry name" value="ARB_00930_C"/>
    <property type="match status" value="1"/>
</dbReference>
<evidence type="ECO:0000256" key="1">
    <source>
        <dbReference type="SAM" id="SignalP"/>
    </source>
</evidence>
<comment type="caution">
    <text evidence="4">The sequence shown here is derived from an EMBL/GenBank/DDBJ whole genome shotgun (WGS) entry which is preliminary data.</text>
</comment>